<feature type="short sequence motif" description="GXGXXG" evidence="4">
    <location>
        <begin position="36"/>
        <end position="41"/>
    </location>
</feature>
<dbReference type="NCBIfam" id="NF041079">
    <property type="entry name" value="CBASS_lipase"/>
    <property type="match status" value="1"/>
</dbReference>
<keyword evidence="1 4" id="KW-0378">Hydrolase</keyword>
<feature type="short sequence motif" description="GXSXG" evidence="4">
    <location>
        <begin position="70"/>
        <end position="74"/>
    </location>
</feature>
<keyword evidence="2 4" id="KW-0442">Lipid degradation</keyword>
<feature type="active site" description="Proton acceptor" evidence="4">
    <location>
        <position position="210"/>
    </location>
</feature>
<evidence type="ECO:0000256" key="2">
    <source>
        <dbReference type="ARBA" id="ARBA00022963"/>
    </source>
</evidence>
<evidence type="ECO:0000313" key="8">
    <source>
        <dbReference type="Proteomes" id="UP000295293"/>
    </source>
</evidence>
<feature type="active site" description="Nucleophile" evidence="4">
    <location>
        <position position="72"/>
    </location>
</feature>
<evidence type="ECO:0000313" key="7">
    <source>
        <dbReference type="EMBL" id="TDR45691.1"/>
    </source>
</evidence>
<dbReference type="OrthoDB" id="9807112at2"/>
<dbReference type="PANTHER" id="PTHR24185">
    <property type="entry name" value="CALCIUM-INDEPENDENT PHOSPHOLIPASE A2-GAMMA"/>
    <property type="match status" value="1"/>
</dbReference>
<name>A0A4R6Z289_9GAMM</name>
<protein>
    <submittedName>
        <fullName evidence="7">Patatin-like phospholipase</fullName>
    </submittedName>
</protein>
<evidence type="ECO:0000256" key="1">
    <source>
        <dbReference type="ARBA" id="ARBA00022801"/>
    </source>
</evidence>
<dbReference type="Gene3D" id="3.40.1090.10">
    <property type="entry name" value="Cytosolic phospholipase A2 catalytic domain"/>
    <property type="match status" value="1"/>
</dbReference>
<keyword evidence="3 4" id="KW-0443">Lipid metabolism</keyword>
<comment type="caution">
    <text evidence="7">The sequence shown here is derived from an EMBL/GenBank/DDBJ whole genome shotgun (WGS) entry which is preliminary data.</text>
</comment>
<dbReference type="InterPro" id="IPR016035">
    <property type="entry name" value="Acyl_Trfase/lysoPLipase"/>
</dbReference>
<dbReference type="InterPro" id="IPR002641">
    <property type="entry name" value="PNPLA_dom"/>
</dbReference>
<dbReference type="RefSeq" id="WP_133818060.1">
    <property type="nucleotide sequence ID" value="NZ_SNZH01000004.1"/>
</dbReference>
<reference evidence="7 8" key="1">
    <citation type="submission" date="2019-03" db="EMBL/GenBank/DDBJ databases">
        <title>Genomic Encyclopedia of Type Strains, Phase IV (KMG-IV): sequencing the most valuable type-strain genomes for metagenomic binning, comparative biology and taxonomic classification.</title>
        <authorList>
            <person name="Goeker M."/>
        </authorList>
    </citation>
    <scope>NUCLEOTIDE SEQUENCE [LARGE SCALE GENOMIC DNA]</scope>
    <source>
        <strain evidence="7 8">DSM 21667</strain>
    </source>
</reference>
<evidence type="ECO:0000256" key="5">
    <source>
        <dbReference type="SAM" id="MobiDB-lite"/>
    </source>
</evidence>
<evidence type="ECO:0000259" key="6">
    <source>
        <dbReference type="PROSITE" id="PS51635"/>
    </source>
</evidence>
<dbReference type="GO" id="GO:0047499">
    <property type="term" value="F:calcium-independent phospholipase A2 activity"/>
    <property type="evidence" value="ECO:0007669"/>
    <property type="project" value="TreeGrafter"/>
</dbReference>
<dbReference type="GO" id="GO:0016042">
    <property type="term" value="P:lipid catabolic process"/>
    <property type="evidence" value="ECO:0007669"/>
    <property type="project" value="UniProtKB-UniRule"/>
</dbReference>
<gene>
    <name evidence="7" type="ORF">DFR29_104119</name>
</gene>
<dbReference type="Proteomes" id="UP000295293">
    <property type="component" value="Unassembled WGS sequence"/>
</dbReference>
<dbReference type="SUPFAM" id="SSF52151">
    <property type="entry name" value="FabD/lysophospholipase-like"/>
    <property type="match status" value="1"/>
</dbReference>
<dbReference type="AlphaFoldDB" id="A0A4R6Z289"/>
<accession>A0A4R6Z289</accession>
<dbReference type="GO" id="GO:0019369">
    <property type="term" value="P:arachidonate metabolic process"/>
    <property type="evidence" value="ECO:0007669"/>
    <property type="project" value="TreeGrafter"/>
</dbReference>
<evidence type="ECO:0000256" key="3">
    <source>
        <dbReference type="ARBA" id="ARBA00023098"/>
    </source>
</evidence>
<dbReference type="PANTHER" id="PTHR24185:SF1">
    <property type="entry name" value="CALCIUM-INDEPENDENT PHOSPHOLIPASE A2-GAMMA"/>
    <property type="match status" value="1"/>
</dbReference>
<proteinExistence type="predicted"/>
<dbReference type="GO" id="GO:0016020">
    <property type="term" value="C:membrane"/>
    <property type="evidence" value="ECO:0007669"/>
    <property type="project" value="TreeGrafter"/>
</dbReference>
<dbReference type="CDD" id="cd07199">
    <property type="entry name" value="Pat17_PNPLA8_PNPLA9_like"/>
    <property type="match status" value="1"/>
</dbReference>
<organism evidence="7 8">
    <name type="scientific">Tahibacter aquaticus</name>
    <dbReference type="NCBI Taxonomy" id="520092"/>
    <lineage>
        <taxon>Bacteria</taxon>
        <taxon>Pseudomonadati</taxon>
        <taxon>Pseudomonadota</taxon>
        <taxon>Gammaproteobacteria</taxon>
        <taxon>Lysobacterales</taxon>
        <taxon>Rhodanobacteraceae</taxon>
        <taxon>Tahibacter</taxon>
    </lineage>
</organism>
<feature type="domain" description="PNPLA" evidence="6">
    <location>
        <begin position="32"/>
        <end position="223"/>
    </location>
</feature>
<dbReference type="PROSITE" id="PS51635">
    <property type="entry name" value="PNPLA"/>
    <property type="match status" value="1"/>
</dbReference>
<dbReference type="EMBL" id="SNZH01000004">
    <property type="protein sequence ID" value="TDR45691.1"/>
    <property type="molecule type" value="Genomic_DNA"/>
</dbReference>
<feature type="region of interest" description="Disordered" evidence="5">
    <location>
        <begin position="1"/>
        <end position="22"/>
    </location>
</feature>
<keyword evidence="8" id="KW-1185">Reference proteome</keyword>
<sequence length="339" mass="37191">MITPLPAPRSSGALKQRRVQQPWPRDREFRILSIDGGGIKGIFPASVLAELEERYLGGGSIGSHFDLITGTSTGGIVALGLAIGMPAREIADLYIDRGCGIFPPYPKTLLGRLRGRWDRLRNVVLSRYDRAALTALVDETFGERLLGVAKCRLCIPSTDGRHGNVYIFKTPHHPDYTKDQHERMATVACATSAAPTFFKPLESGGYRFVDGGVWANNPIMVGLVDTLACFDVDRHKVRILSLGCGDEPYTVSERMLRWGGLWSWRTVIDGAMAFQSENALGQAKLLVGAERVLRLTPTAVSPPILLDDWARARELLPGEAVRVVLDQGEAVREAFLARA</sequence>
<dbReference type="Pfam" id="PF01734">
    <property type="entry name" value="Patatin"/>
    <property type="match status" value="1"/>
</dbReference>
<evidence type="ECO:0000256" key="4">
    <source>
        <dbReference type="PROSITE-ProRule" id="PRU01161"/>
    </source>
</evidence>
<feature type="short sequence motif" description="DGA/G" evidence="4">
    <location>
        <begin position="210"/>
        <end position="212"/>
    </location>
</feature>